<sequence>MFFNRKVKNPYDHVKNLKRIRIASLKSRYFTNDYIENYDTSVSVKKIVYKSKYEKKRILAENLSQLVETIKSMHSMEDFSIYLVEMNDINNQYNTLNQIERKIIRTISENGNINLTIHEILNNNTLGDTINISGLFGMKNTIYNFVIMVDGRVCFISNFFCLISFKQFSKRKNNFGTNNAFISKMYTDFMNGTNNDFEYYMEVLFSPQPKTRKIPKFNPSMKFPIFFYNVNSDFLLNQNLSNNTSVISNDDTLIHDGSDIYSDIHSENNVFGNNVVHNVDNNNTGDNIENNTVNYNDIEYSLPSSIQYPSQYPLDFAQFPFPLPEHSDLLHYFIMNNRFLITNPNLYQIIHPYQSVLPSQIHNQLIDVDIDIDVNNDQQMNNSSFIPVSSFHQVNTDTSIFNTSFPFSFS</sequence>
<evidence type="ECO:0000313" key="2">
    <source>
        <dbReference type="Proteomes" id="UP000193719"/>
    </source>
</evidence>
<keyword evidence="2" id="KW-1185">Reference proteome</keyword>
<protein>
    <submittedName>
        <fullName evidence="1">Uncharacterized protein</fullName>
    </submittedName>
</protein>
<proteinExistence type="predicted"/>
<dbReference type="AlphaFoldDB" id="A0A1Y1UZD1"/>
<dbReference type="EMBL" id="MCFH01000060">
    <property type="protein sequence ID" value="ORX42745.1"/>
    <property type="molecule type" value="Genomic_DNA"/>
</dbReference>
<gene>
    <name evidence="1" type="ORF">BCR36DRAFT_587026</name>
</gene>
<reference evidence="1 2" key="2">
    <citation type="submission" date="2016-08" db="EMBL/GenBank/DDBJ databases">
        <title>Pervasive Adenine N6-methylation of Active Genes in Fungi.</title>
        <authorList>
            <consortium name="DOE Joint Genome Institute"/>
            <person name="Mondo S.J."/>
            <person name="Dannebaum R.O."/>
            <person name="Kuo R.C."/>
            <person name="Labutti K."/>
            <person name="Haridas S."/>
            <person name="Kuo A."/>
            <person name="Salamov A."/>
            <person name="Ahrendt S.R."/>
            <person name="Lipzen A."/>
            <person name="Sullivan W."/>
            <person name="Andreopoulos W.B."/>
            <person name="Clum A."/>
            <person name="Lindquist E."/>
            <person name="Daum C."/>
            <person name="Ramamoorthy G.K."/>
            <person name="Gryganskyi A."/>
            <person name="Culley D."/>
            <person name="Magnuson J.K."/>
            <person name="James T.Y."/>
            <person name="O'Malley M.A."/>
            <person name="Stajich J.E."/>
            <person name="Spatafora J.W."/>
            <person name="Visel A."/>
            <person name="Grigoriev I.V."/>
        </authorList>
    </citation>
    <scope>NUCLEOTIDE SEQUENCE [LARGE SCALE GENOMIC DNA]</scope>
    <source>
        <strain evidence="2">finn</strain>
    </source>
</reference>
<name>A0A1Y1UZD1_9FUNG</name>
<accession>A0A1Y1UZD1</accession>
<organism evidence="1 2">
    <name type="scientific">Piromyces finnis</name>
    <dbReference type="NCBI Taxonomy" id="1754191"/>
    <lineage>
        <taxon>Eukaryota</taxon>
        <taxon>Fungi</taxon>
        <taxon>Fungi incertae sedis</taxon>
        <taxon>Chytridiomycota</taxon>
        <taxon>Chytridiomycota incertae sedis</taxon>
        <taxon>Neocallimastigomycetes</taxon>
        <taxon>Neocallimastigales</taxon>
        <taxon>Neocallimastigaceae</taxon>
        <taxon>Piromyces</taxon>
    </lineage>
</organism>
<dbReference type="Proteomes" id="UP000193719">
    <property type="component" value="Unassembled WGS sequence"/>
</dbReference>
<dbReference type="OrthoDB" id="2181368at2759"/>
<comment type="caution">
    <text evidence="1">The sequence shown here is derived from an EMBL/GenBank/DDBJ whole genome shotgun (WGS) entry which is preliminary data.</text>
</comment>
<reference evidence="1 2" key="1">
    <citation type="submission" date="2016-08" db="EMBL/GenBank/DDBJ databases">
        <title>Genomes of anaerobic fungi encode conserved fungal cellulosomes for biomass hydrolysis.</title>
        <authorList>
            <consortium name="DOE Joint Genome Institute"/>
            <person name="Haitjema C.H."/>
            <person name="Gilmore S.P."/>
            <person name="Henske J.K."/>
            <person name="Solomon K.V."/>
            <person name="De Groot R."/>
            <person name="Kuo A."/>
            <person name="Mondo S.J."/>
            <person name="Salamov A.A."/>
            <person name="Labutti K."/>
            <person name="Zhao Z."/>
            <person name="Chiniquy J."/>
            <person name="Barry K."/>
            <person name="Brewer H.M."/>
            <person name="Purvine S.O."/>
            <person name="Wright A.T."/>
            <person name="Boxma B."/>
            <person name="Van Alen T."/>
            <person name="Hackstein J.H."/>
            <person name="Baker S.E."/>
            <person name="Grigoriev I.V."/>
            <person name="O'Malley M.A."/>
        </authorList>
    </citation>
    <scope>NUCLEOTIDE SEQUENCE [LARGE SCALE GENOMIC DNA]</scope>
    <source>
        <strain evidence="2">finn</strain>
    </source>
</reference>
<evidence type="ECO:0000313" key="1">
    <source>
        <dbReference type="EMBL" id="ORX42745.1"/>
    </source>
</evidence>